<feature type="region of interest" description="Disordered" evidence="8">
    <location>
        <begin position="335"/>
        <end position="373"/>
    </location>
</feature>
<evidence type="ECO:0000256" key="8">
    <source>
        <dbReference type="SAM" id="MobiDB-lite"/>
    </source>
</evidence>
<feature type="region of interest" description="Disordered" evidence="8">
    <location>
        <begin position="480"/>
        <end position="538"/>
    </location>
</feature>
<dbReference type="OrthoDB" id="424302at2759"/>
<evidence type="ECO:0000256" key="1">
    <source>
        <dbReference type="ARBA" id="ARBA00012928"/>
    </source>
</evidence>
<comment type="caution">
    <text evidence="10">The sequence shown here is derived from an EMBL/GenBank/DDBJ whole genome shotgun (WGS) entry which is preliminary data.</text>
</comment>
<keyword evidence="4 7" id="KW-0862">Zinc</keyword>
<keyword evidence="3 7" id="KW-0479">Metal-binding</keyword>
<dbReference type="GO" id="GO:0003714">
    <property type="term" value="F:transcription corepressor activity"/>
    <property type="evidence" value="ECO:0007669"/>
    <property type="project" value="TreeGrafter"/>
</dbReference>
<feature type="compositionally biased region" description="Gly residues" evidence="8">
    <location>
        <begin position="529"/>
        <end position="538"/>
    </location>
</feature>
<feature type="binding site" evidence="7">
    <location>
        <position position="173"/>
    </location>
    <ligand>
        <name>Zn(2+)</name>
        <dbReference type="ChEBI" id="CHEBI:29105"/>
    </ligand>
</feature>
<feature type="binding site" evidence="7">
    <location>
        <position position="146"/>
    </location>
    <ligand>
        <name>Zn(2+)</name>
        <dbReference type="ChEBI" id="CHEBI:29105"/>
    </ligand>
</feature>
<dbReference type="EC" id="2.3.1.286" evidence="1"/>
<feature type="binding site" evidence="7">
    <location>
        <position position="168"/>
    </location>
    <ligand>
        <name>Zn(2+)</name>
        <dbReference type="ChEBI" id="CHEBI:29105"/>
    </ligand>
</feature>
<feature type="compositionally biased region" description="Low complexity" evidence="8">
    <location>
        <begin position="338"/>
        <end position="373"/>
    </location>
</feature>
<keyword evidence="11" id="KW-1185">Reference proteome</keyword>
<feature type="binding site" evidence="7">
    <location>
        <position position="143"/>
    </location>
    <ligand>
        <name>Zn(2+)</name>
        <dbReference type="ChEBI" id="CHEBI:29105"/>
    </ligand>
</feature>
<dbReference type="SUPFAM" id="SSF52467">
    <property type="entry name" value="DHS-like NAD/FAD-binding domain"/>
    <property type="match status" value="1"/>
</dbReference>
<dbReference type="PANTHER" id="PTHR11085">
    <property type="entry name" value="NAD-DEPENDENT PROTEIN DEACYLASE SIRTUIN-5, MITOCHONDRIAL-RELATED"/>
    <property type="match status" value="1"/>
</dbReference>
<dbReference type="Gene3D" id="2.20.28.200">
    <property type="match status" value="1"/>
</dbReference>
<dbReference type="GO" id="GO:0070403">
    <property type="term" value="F:NAD+ binding"/>
    <property type="evidence" value="ECO:0007669"/>
    <property type="project" value="InterPro"/>
</dbReference>
<organism evidence="10 11">
    <name type="scientific">Pleodorina starrii</name>
    <dbReference type="NCBI Taxonomy" id="330485"/>
    <lineage>
        <taxon>Eukaryota</taxon>
        <taxon>Viridiplantae</taxon>
        <taxon>Chlorophyta</taxon>
        <taxon>core chlorophytes</taxon>
        <taxon>Chlorophyceae</taxon>
        <taxon>CS clade</taxon>
        <taxon>Chlamydomonadales</taxon>
        <taxon>Volvocaceae</taxon>
        <taxon>Pleodorina</taxon>
    </lineage>
</organism>
<keyword evidence="5" id="KW-0520">NAD</keyword>
<dbReference type="GO" id="GO:0000122">
    <property type="term" value="P:negative regulation of transcription by RNA polymerase II"/>
    <property type="evidence" value="ECO:0007669"/>
    <property type="project" value="TreeGrafter"/>
</dbReference>
<dbReference type="Gene3D" id="3.40.50.1220">
    <property type="entry name" value="TPP-binding domain"/>
    <property type="match status" value="1"/>
</dbReference>
<dbReference type="AlphaFoldDB" id="A0A9W6BB11"/>
<proteinExistence type="inferred from homology"/>
<dbReference type="PANTHER" id="PTHR11085:SF12">
    <property type="entry name" value="NAD-DEPENDENT PROTEIN DEACYLASE SIRTUIN-6"/>
    <property type="match status" value="1"/>
</dbReference>
<sequence>MSLGYADRLKNKRNLGGQLGAKEYHQSFDDIKEGVKSLAGWVSDAKRVFVFTGAGISTACGIPDFRGPNGIWTLRKKKLPIPADLTPFEYARPSFTHMAIAALVAAGKVPYVCSQNVDSLHLWSGVPRTQLAELHGNCFAERCTQCRTEYNRDFQMETVDFKPSGRRCCQPGCGGPLVDNILDWDTPLPEDELEEAVRQAEDADVALVLGTSLQIQPANEIPTLTRDEGGKMVIVNLQKTPKDRKASLIIRSRVDVVMALLLQELGTQVPPYIRTERLVVEHVLSEAARDGSADCGCGRVLTVRVRSQHGPDCPLPMVESLRISVAGEDCCGGDTGVSGRDASGSSSSSGRLDGDAGAWAPPRSDLLSSPSSGGFSHSFAGVPPGLRSVRCTLHVRLVKWADEDKRDVTLQHSVDLSELALASSRSAQDGGSAAVADGPAVKECDGPTSSSSSSGTVIHTFVSQEVTYDPAHIVSAFIANPPPVTLPEQPKKKRQKPESDAPAAVPTRASLRLAGAARKAQPVSETTSSGGGCDSDES</sequence>
<feature type="domain" description="Deacetylase sirtuin-type" evidence="9">
    <location>
        <begin position="28"/>
        <end position="268"/>
    </location>
</feature>
<dbReference type="GO" id="GO:0017136">
    <property type="term" value="F:histone deacetylase activity, NAD-dependent"/>
    <property type="evidence" value="ECO:0007669"/>
    <property type="project" value="TreeGrafter"/>
</dbReference>
<evidence type="ECO:0000256" key="6">
    <source>
        <dbReference type="ARBA" id="ARBA00038170"/>
    </source>
</evidence>
<evidence type="ECO:0000256" key="2">
    <source>
        <dbReference type="ARBA" id="ARBA00022679"/>
    </source>
</evidence>
<dbReference type="FunFam" id="3.40.50.1220:FF:000038">
    <property type="entry name" value="NAD-dependent protein deacetylase sirtuin-6 isoform X2"/>
    <property type="match status" value="1"/>
</dbReference>
<name>A0A9W6BB11_9CHLO</name>
<dbReference type="InterPro" id="IPR003000">
    <property type="entry name" value="Sirtuin"/>
</dbReference>
<dbReference type="Proteomes" id="UP001165080">
    <property type="component" value="Unassembled WGS sequence"/>
</dbReference>
<dbReference type="Pfam" id="PF02146">
    <property type="entry name" value="SIR2"/>
    <property type="match status" value="2"/>
</dbReference>
<dbReference type="InterPro" id="IPR050134">
    <property type="entry name" value="NAD-dep_sirtuin_deacylases"/>
</dbReference>
<dbReference type="InterPro" id="IPR026590">
    <property type="entry name" value="Ssirtuin_cat_dom"/>
</dbReference>
<evidence type="ECO:0000313" key="11">
    <source>
        <dbReference type="Proteomes" id="UP001165080"/>
    </source>
</evidence>
<dbReference type="InterPro" id="IPR029035">
    <property type="entry name" value="DHS-like_NAD/FAD-binding_dom"/>
</dbReference>
<dbReference type="PROSITE" id="PS50305">
    <property type="entry name" value="SIRTUIN"/>
    <property type="match status" value="1"/>
</dbReference>
<comment type="similarity">
    <text evidence="6">Belongs to the sirtuin family. Class IV subfamily.</text>
</comment>
<dbReference type="GO" id="GO:0005634">
    <property type="term" value="C:nucleus"/>
    <property type="evidence" value="ECO:0007669"/>
    <property type="project" value="TreeGrafter"/>
</dbReference>
<accession>A0A9W6BB11</accession>
<keyword evidence="2" id="KW-0808">Transferase</keyword>
<evidence type="ECO:0000256" key="5">
    <source>
        <dbReference type="ARBA" id="ARBA00023027"/>
    </source>
</evidence>
<feature type="active site" description="Proton acceptor" evidence="7">
    <location>
        <position position="135"/>
    </location>
</feature>
<evidence type="ECO:0000313" key="10">
    <source>
        <dbReference type="EMBL" id="GLC48797.1"/>
    </source>
</evidence>
<gene>
    <name evidence="10" type="primary">PLEST005817</name>
    <name evidence="10" type="ORF">PLESTB_000149400</name>
</gene>
<dbReference type="EMBL" id="BRXU01000002">
    <property type="protein sequence ID" value="GLC48797.1"/>
    <property type="molecule type" value="Genomic_DNA"/>
</dbReference>
<evidence type="ECO:0000256" key="3">
    <source>
        <dbReference type="ARBA" id="ARBA00022723"/>
    </source>
</evidence>
<evidence type="ECO:0000256" key="7">
    <source>
        <dbReference type="PROSITE-ProRule" id="PRU00236"/>
    </source>
</evidence>
<feature type="region of interest" description="Disordered" evidence="8">
    <location>
        <begin position="423"/>
        <end position="455"/>
    </location>
</feature>
<reference evidence="10 11" key="1">
    <citation type="journal article" date="2023" name="Commun. Biol.">
        <title>Reorganization of the ancestral sex-determining regions during the evolution of trioecy in Pleodorina starrii.</title>
        <authorList>
            <person name="Takahashi K."/>
            <person name="Suzuki S."/>
            <person name="Kawai-Toyooka H."/>
            <person name="Yamamoto K."/>
            <person name="Hamaji T."/>
            <person name="Ootsuki R."/>
            <person name="Yamaguchi H."/>
            <person name="Kawachi M."/>
            <person name="Higashiyama T."/>
            <person name="Nozaki H."/>
        </authorList>
    </citation>
    <scope>NUCLEOTIDE SEQUENCE [LARGE SCALE GENOMIC DNA]</scope>
    <source>
        <strain evidence="10 11">NIES-4479</strain>
    </source>
</reference>
<dbReference type="GO" id="GO:0046872">
    <property type="term" value="F:metal ion binding"/>
    <property type="evidence" value="ECO:0007669"/>
    <property type="project" value="UniProtKB-KW"/>
</dbReference>
<protein>
    <recommendedName>
        <fullName evidence="1">protein acetyllysine N-acetyltransferase</fullName>
        <ecNumber evidence="1">2.3.1.286</ecNumber>
    </recommendedName>
</protein>
<evidence type="ECO:0000259" key="9">
    <source>
        <dbReference type="PROSITE" id="PS50305"/>
    </source>
</evidence>
<evidence type="ECO:0000256" key="4">
    <source>
        <dbReference type="ARBA" id="ARBA00022833"/>
    </source>
</evidence>